<sequence length="668" mass="77007">MKDLLCKNDDIVVVRGCAGCGKTSLVEMFTMKWAEGELETKIPIDFIFAFSCREINTYLDEIDTVEDLLKKKYPEIFNSINVDNLRPVADRILIILDGVDELKSIYEMADGKNTQSNKYLQTLYNLIDSNGTFLKGHKSIIAGRPKAAEFIKSKLISKNKSKTVEVCGFSPENIDKYIDNFFGGSNRTKAQKVREAIAESDNLKVMASVPVFLWIIYNIFSDDLIAKPLTSNTELYFYTLLVFMRNHLRSSSTGNHHAYRDLYTIVNDDSILNAISLLMSRSTKTYMQNKVIFEESDIPEYLNLEETGFITKYSRGINQKPAYQFTHLVIQEFLCSLNLCITKSTSSYASNRELSSCLPTILGIQRMLNSGENALFQELYGRLEQEHLTKLTFSGKMSRKIKSIKFNRLINRTKLPNLMLRDNVLVIDTRKSECREYMDLLFEAKFNVDCPRVDDAEIHSVFTPTDMRNACFLLEKLGINKINHSSLTEVDDRGKVTLTEPFINKQMKVIDFIYDMKDSKFPLEYTKRIKEVVLSYDMLPYLVEWSSGQGEHFLFKFFEIAKYPKVTIPEYADIYFSSSMNSDDSENRRAEVDFLVSSLTFVRKMDSLLKELNITVLLAPRKMITSSGRFQCSDFDGIIRLLDTGNYSMEYPTHMKETYHSMFRPIQM</sequence>
<keyword evidence="1" id="KW-0433">Leucine-rich repeat</keyword>
<proteinExistence type="predicted"/>
<dbReference type="InterPro" id="IPR051261">
    <property type="entry name" value="NLR"/>
</dbReference>
<dbReference type="EnsemblMetazoa" id="CLYHEMT006981.1">
    <property type="protein sequence ID" value="CLYHEMP006981.1"/>
    <property type="gene ID" value="CLYHEMG006981"/>
</dbReference>
<dbReference type="PROSITE" id="PS50837">
    <property type="entry name" value="NACHT"/>
    <property type="match status" value="1"/>
</dbReference>
<dbReference type="Gene3D" id="3.40.50.300">
    <property type="entry name" value="P-loop containing nucleotide triphosphate hydrolases"/>
    <property type="match status" value="1"/>
</dbReference>
<dbReference type="InterPro" id="IPR027417">
    <property type="entry name" value="P-loop_NTPase"/>
</dbReference>
<protein>
    <recommendedName>
        <fullName evidence="3">NACHT domain-containing protein</fullName>
    </recommendedName>
</protein>
<dbReference type="Proteomes" id="UP000594262">
    <property type="component" value="Unplaced"/>
</dbReference>
<dbReference type="InterPro" id="IPR007111">
    <property type="entry name" value="NACHT_NTPase"/>
</dbReference>
<organism evidence="4 5">
    <name type="scientific">Clytia hemisphaerica</name>
    <dbReference type="NCBI Taxonomy" id="252671"/>
    <lineage>
        <taxon>Eukaryota</taxon>
        <taxon>Metazoa</taxon>
        <taxon>Cnidaria</taxon>
        <taxon>Hydrozoa</taxon>
        <taxon>Hydroidolina</taxon>
        <taxon>Leptothecata</taxon>
        <taxon>Obeliida</taxon>
        <taxon>Clytiidae</taxon>
        <taxon>Clytia</taxon>
    </lineage>
</organism>
<evidence type="ECO:0000259" key="3">
    <source>
        <dbReference type="PROSITE" id="PS50837"/>
    </source>
</evidence>
<dbReference type="AlphaFoldDB" id="A0A7M5V3K4"/>
<dbReference type="Pfam" id="PF05729">
    <property type="entry name" value="NACHT"/>
    <property type="match status" value="1"/>
</dbReference>
<evidence type="ECO:0000256" key="1">
    <source>
        <dbReference type="ARBA" id="ARBA00022614"/>
    </source>
</evidence>
<evidence type="ECO:0000313" key="4">
    <source>
        <dbReference type="EnsemblMetazoa" id="CLYHEMP006981.1"/>
    </source>
</evidence>
<keyword evidence="5" id="KW-1185">Reference proteome</keyword>
<accession>A0A7M5V3K4</accession>
<evidence type="ECO:0000313" key="5">
    <source>
        <dbReference type="Proteomes" id="UP000594262"/>
    </source>
</evidence>
<dbReference type="SUPFAM" id="SSF52540">
    <property type="entry name" value="P-loop containing nucleoside triphosphate hydrolases"/>
    <property type="match status" value="1"/>
</dbReference>
<dbReference type="OrthoDB" id="5962656at2759"/>
<evidence type="ECO:0000256" key="2">
    <source>
        <dbReference type="ARBA" id="ARBA00022737"/>
    </source>
</evidence>
<feature type="domain" description="NACHT" evidence="3">
    <location>
        <begin position="10"/>
        <end position="102"/>
    </location>
</feature>
<dbReference type="PANTHER" id="PTHR24106">
    <property type="entry name" value="NACHT, LRR AND CARD DOMAINS-CONTAINING"/>
    <property type="match status" value="1"/>
</dbReference>
<name>A0A7M5V3K4_9CNID</name>
<keyword evidence="2" id="KW-0677">Repeat</keyword>
<reference evidence="4" key="1">
    <citation type="submission" date="2021-01" db="UniProtKB">
        <authorList>
            <consortium name="EnsemblMetazoa"/>
        </authorList>
    </citation>
    <scope>IDENTIFICATION</scope>
</reference>